<feature type="compositionally biased region" description="Basic and acidic residues" evidence="1">
    <location>
        <begin position="1"/>
        <end position="11"/>
    </location>
</feature>
<evidence type="ECO:0000256" key="1">
    <source>
        <dbReference type="SAM" id="MobiDB-lite"/>
    </source>
</evidence>
<dbReference type="EMBL" id="CP092864">
    <property type="protein sequence ID" value="UYV63186.1"/>
    <property type="molecule type" value="Genomic_DNA"/>
</dbReference>
<dbReference type="Proteomes" id="UP001235939">
    <property type="component" value="Chromosome 02"/>
</dbReference>
<feature type="region of interest" description="Disordered" evidence="1">
    <location>
        <begin position="1"/>
        <end position="22"/>
    </location>
</feature>
<protein>
    <submittedName>
        <fullName evidence="2">Uncharacterized protein</fullName>
    </submittedName>
</protein>
<proteinExistence type="predicted"/>
<accession>A0ABY6K2W4</accession>
<evidence type="ECO:0000313" key="2">
    <source>
        <dbReference type="EMBL" id="UYV63186.1"/>
    </source>
</evidence>
<keyword evidence="3" id="KW-1185">Reference proteome</keyword>
<evidence type="ECO:0000313" key="3">
    <source>
        <dbReference type="Proteomes" id="UP001235939"/>
    </source>
</evidence>
<sequence>MTSRRDEDVHHLSPANNKPPILNGKLSDCPQQWRKYFDRVAKYNGLDNSLGFANVIHFLDGIAKYWFQNFEECISRDQTENCAQRIDESSCSYIQDIINLCSSCKSFAVCYRIEALNKKIIRRPLFERISNVAPIPADCDIDIKAFIRRAVKE</sequence>
<reference evidence="2 3" key="1">
    <citation type="submission" date="2022-01" db="EMBL/GenBank/DDBJ databases">
        <title>A chromosomal length assembly of Cordylochernes scorpioides.</title>
        <authorList>
            <person name="Zeh D."/>
            <person name="Zeh J."/>
        </authorList>
    </citation>
    <scope>NUCLEOTIDE SEQUENCE [LARGE SCALE GENOMIC DNA]</scope>
    <source>
        <strain evidence="2">IN4F17</strain>
        <tissue evidence="2">Whole Body</tissue>
    </source>
</reference>
<name>A0ABY6K2W4_9ARAC</name>
<organism evidence="2 3">
    <name type="scientific">Cordylochernes scorpioides</name>
    <dbReference type="NCBI Taxonomy" id="51811"/>
    <lineage>
        <taxon>Eukaryota</taxon>
        <taxon>Metazoa</taxon>
        <taxon>Ecdysozoa</taxon>
        <taxon>Arthropoda</taxon>
        <taxon>Chelicerata</taxon>
        <taxon>Arachnida</taxon>
        <taxon>Pseudoscorpiones</taxon>
        <taxon>Cheliferoidea</taxon>
        <taxon>Chernetidae</taxon>
        <taxon>Cordylochernes</taxon>
    </lineage>
</organism>
<gene>
    <name evidence="2" type="ORF">LAZ67_2003381</name>
</gene>